<dbReference type="PATRIC" id="fig|496833.3.peg.560"/>
<evidence type="ECO:0000259" key="1">
    <source>
        <dbReference type="Pfam" id="PF04296"/>
    </source>
</evidence>
<evidence type="ECO:0000313" key="2">
    <source>
        <dbReference type="EMBL" id="BAH69404.1"/>
    </source>
</evidence>
<dbReference type="InterPro" id="IPR007393">
    <property type="entry name" value="YlxR_dom"/>
</dbReference>
<protein>
    <recommendedName>
        <fullName evidence="1">YlxR domain-containing protein</fullName>
    </recommendedName>
</protein>
<keyword evidence="3" id="KW-1185">Reference proteome</keyword>
<organism evidence="2 3">
    <name type="scientific">Mycoplasmopsis fermentans (strain ATCC 19989 / NBRC 14854 / NCTC 10117 / PG18)</name>
    <name type="common">Mycoplasma fermentans</name>
    <dbReference type="NCBI Taxonomy" id="496833"/>
    <lineage>
        <taxon>Bacteria</taxon>
        <taxon>Bacillati</taxon>
        <taxon>Mycoplasmatota</taxon>
        <taxon>Mycoplasmoidales</taxon>
        <taxon>Metamycoplasmataceae</taxon>
        <taxon>Mycoplasmopsis</taxon>
    </lineage>
</organism>
<dbReference type="AlphaFoldDB" id="C4XE32"/>
<dbReference type="InterPro" id="IPR035931">
    <property type="entry name" value="YlxR-like_sf"/>
</dbReference>
<dbReference type="Proteomes" id="UP000006810">
    <property type="component" value="Chromosome"/>
</dbReference>
<evidence type="ECO:0000313" key="3">
    <source>
        <dbReference type="Proteomes" id="UP000006810"/>
    </source>
</evidence>
<dbReference type="Gene3D" id="3.30.1230.10">
    <property type="entry name" value="YlxR-like"/>
    <property type="match status" value="1"/>
</dbReference>
<dbReference type="EMBL" id="AP009608">
    <property type="protein sequence ID" value="BAH69404.1"/>
    <property type="molecule type" value="Genomic_DNA"/>
</dbReference>
<dbReference type="SUPFAM" id="SSF64376">
    <property type="entry name" value="YlxR-like"/>
    <property type="match status" value="1"/>
</dbReference>
<reference evidence="2 3" key="1">
    <citation type="journal article" date="2009" name="Curr. Microbiol.">
        <title>Molecular cloning and expression of a novel cholinephosphotransferase involved in glycoglycerophospholipid biosynthesis of Mycoplasma fermentans.</title>
        <authorList>
            <person name="Ishida N."/>
            <person name="Irikura D."/>
            <person name="Matsuda K."/>
            <person name="Sato S."/>
            <person name="Asano K."/>
        </authorList>
    </citation>
    <scope>NUCLEOTIDE SEQUENCE [LARGE SCALE GENOMIC DNA]</scope>
    <source>
        <strain evidence="3">ATCC 19989 / NBRC 14854 / NCTC 10117 / PG18</strain>
    </source>
</reference>
<dbReference type="HOGENOM" id="CLU_147970_2_2_14"/>
<dbReference type="KEGG" id="mfp:MBIO_0139"/>
<dbReference type="PANTHER" id="PTHR34215:SF1">
    <property type="entry name" value="YLXR DOMAIN-CONTAINING PROTEIN"/>
    <property type="match status" value="1"/>
</dbReference>
<gene>
    <name evidence="2" type="ordered locus">MBIO_0139</name>
</gene>
<name>C4XE32_MYCFP</name>
<feature type="domain" description="YlxR" evidence="1">
    <location>
        <begin position="22"/>
        <end position="97"/>
    </location>
</feature>
<dbReference type="Pfam" id="PF04296">
    <property type="entry name" value="YlxR"/>
    <property type="match status" value="1"/>
</dbReference>
<proteinExistence type="predicted"/>
<dbReference type="PANTHER" id="PTHR34215">
    <property type="entry name" value="BLL0784 PROTEIN"/>
    <property type="match status" value="1"/>
</dbReference>
<dbReference type="InterPro" id="IPR037465">
    <property type="entry name" value="YlxR"/>
</dbReference>
<sequence length="109" mass="12946">MTLILMKKKTNNLTKINSNFTRKCIITGLIKPVEELVRFDFDKKNNIITLDINRVKKGRGCYFIPTRENWENLKKHKGLNRAFRTAVDREVYDKIEKELEDAKCLERTE</sequence>
<accession>C4XE32</accession>